<name>A0A5C5UL86_9CORY</name>
<dbReference type="AlphaFoldDB" id="A0A5C5UL86"/>
<dbReference type="OrthoDB" id="3214389at2"/>
<dbReference type="InterPro" id="IPR054206">
    <property type="entry name" value="DUF6912"/>
</dbReference>
<dbReference type="Pfam" id="PF21853">
    <property type="entry name" value="DUF6912"/>
    <property type="match status" value="1"/>
</dbReference>
<evidence type="ECO:0000313" key="1">
    <source>
        <dbReference type="EMBL" id="TWT26778.1"/>
    </source>
</evidence>
<keyword evidence="2" id="KW-1185">Reference proteome</keyword>
<gene>
    <name evidence="1" type="ORF">FRX94_04025</name>
</gene>
<dbReference type="EMBL" id="VOHM01000006">
    <property type="protein sequence ID" value="TWT26778.1"/>
    <property type="molecule type" value="Genomic_DNA"/>
</dbReference>
<evidence type="ECO:0000313" key="2">
    <source>
        <dbReference type="Proteomes" id="UP000320791"/>
    </source>
</evidence>
<dbReference type="RefSeq" id="WP_146323842.1">
    <property type="nucleotide sequence ID" value="NZ_BAABLR010000005.1"/>
</dbReference>
<organism evidence="1 2">
    <name type="scientific">Corynebacterium canis</name>
    <dbReference type="NCBI Taxonomy" id="679663"/>
    <lineage>
        <taxon>Bacteria</taxon>
        <taxon>Bacillati</taxon>
        <taxon>Actinomycetota</taxon>
        <taxon>Actinomycetes</taxon>
        <taxon>Mycobacteriales</taxon>
        <taxon>Corynebacteriaceae</taxon>
        <taxon>Corynebacterium</taxon>
    </lineage>
</organism>
<comment type="caution">
    <text evidence="1">The sequence shown here is derived from an EMBL/GenBank/DDBJ whole genome shotgun (WGS) entry which is preliminary data.</text>
</comment>
<protein>
    <submittedName>
        <fullName evidence="1">Uncharacterized protein</fullName>
    </submittedName>
</protein>
<reference evidence="1 2" key="1">
    <citation type="submission" date="2019-08" db="EMBL/GenBank/DDBJ databases">
        <authorList>
            <person name="Lei W."/>
        </authorList>
    </citation>
    <scope>NUCLEOTIDE SEQUENCE [LARGE SCALE GENOMIC DNA]</scope>
    <source>
        <strain evidence="1 2">CCUG 58627</strain>
    </source>
</reference>
<dbReference type="Proteomes" id="UP000320791">
    <property type="component" value="Unassembled WGS sequence"/>
</dbReference>
<accession>A0A5C5UL86</accession>
<sequence length="167" mass="17783">MRVYVPATFSILGELHDRGEFFARSGWGFAVTPALLDFYTAGDEEEIAHSAFDDAARASLRLLSGGDTPFPQRRVVVTVEVPDSQVTLQPELGESVVRLAPAKLELAQVAAIHVDVEESEAATAAAVAAVDAADLGDEDAELAVGDAIDNLMAWYDPAELPLLVSLF</sequence>
<proteinExistence type="predicted"/>